<evidence type="ECO:0000313" key="17">
    <source>
        <dbReference type="Proteomes" id="UP000294292"/>
    </source>
</evidence>
<dbReference type="RefSeq" id="WP_134211264.1">
    <property type="nucleotide sequence ID" value="NZ_CP038015.1"/>
</dbReference>
<dbReference type="SUPFAM" id="SSF55874">
    <property type="entry name" value="ATPase domain of HSP90 chaperone/DNA topoisomerase II/histidine kinase"/>
    <property type="match status" value="1"/>
</dbReference>
<dbReference type="Pfam" id="PF00512">
    <property type="entry name" value="HisKA"/>
    <property type="match status" value="1"/>
</dbReference>
<keyword evidence="4" id="KW-0808">Transferase</keyword>
<dbReference type="SUPFAM" id="SSF55073">
    <property type="entry name" value="Nucleotide cyclase"/>
    <property type="match status" value="1"/>
</dbReference>
<dbReference type="EC" id="2.7.13.3" evidence="2"/>
<dbReference type="PROSITE" id="PS50109">
    <property type="entry name" value="HIS_KIN"/>
    <property type="match status" value="1"/>
</dbReference>
<dbReference type="Pfam" id="PF00989">
    <property type="entry name" value="PAS"/>
    <property type="match status" value="1"/>
</dbReference>
<keyword evidence="7" id="KW-0067">ATP-binding</keyword>
<dbReference type="PROSITE" id="PS50113">
    <property type="entry name" value="PAC"/>
    <property type="match status" value="3"/>
</dbReference>
<dbReference type="InterPro" id="IPR013655">
    <property type="entry name" value="PAS_fold_3"/>
</dbReference>
<feature type="domain" description="PAC" evidence="12">
    <location>
        <begin position="326"/>
        <end position="377"/>
    </location>
</feature>
<evidence type="ECO:0000259" key="13">
    <source>
        <dbReference type="PROSITE" id="PS50883"/>
    </source>
</evidence>
<dbReference type="SUPFAM" id="SSF55785">
    <property type="entry name" value="PYP-like sensor domain (PAS domain)"/>
    <property type="match status" value="4"/>
</dbReference>
<evidence type="ECO:0000256" key="4">
    <source>
        <dbReference type="ARBA" id="ARBA00022679"/>
    </source>
</evidence>
<organism evidence="16 17">
    <name type="scientific">Paenisporosarcina antarctica</name>
    <dbReference type="NCBI Taxonomy" id="417367"/>
    <lineage>
        <taxon>Bacteria</taxon>
        <taxon>Bacillati</taxon>
        <taxon>Bacillota</taxon>
        <taxon>Bacilli</taxon>
        <taxon>Bacillales</taxon>
        <taxon>Caryophanaceae</taxon>
        <taxon>Paenisporosarcina</taxon>
    </lineage>
</organism>
<dbReference type="InterPro" id="IPR005467">
    <property type="entry name" value="His_kinase_dom"/>
</dbReference>
<feature type="domain" description="Histidine kinase" evidence="10">
    <location>
        <begin position="1209"/>
        <end position="1413"/>
    </location>
</feature>
<dbReference type="GO" id="GO:0016020">
    <property type="term" value="C:membrane"/>
    <property type="evidence" value="ECO:0007669"/>
    <property type="project" value="UniProtKB-UniRule"/>
</dbReference>
<feature type="domain" description="MHYT" evidence="15">
    <location>
        <begin position="8"/>
        <end position="201"/>
    </location>
</feature>
<keyword evidence="5" id="KW-0547">Nucleotide-binding</keyword>
<dbReference type="InterPro" id="IPR036097">
    <property type="entry name" value="HisK_dim/P_sf"/>
</dbReference>
<evidence type="ECO:0000256" key="3">
    <source>
        <dbReference type="ARBA" id="ARBA00022553"/>
    </source>
</evidence>
<evidence type="ECO:0000259" key="10">
    <source>
        <dbReference type="PROSITE" id="PS50109"/>
    </source>
</evidence>
<dbReference type="PROSITE" id="PS50883">
    <property type="entry name" value="EAL"/>
    <property type="match status" value="1"/>
</dbReference>
<keyword evidence="9" id="KW-1133">Transmembrane helix</keyword>
<dbReference type="Pfam" id="PF08447">
    <property type="entry name" value="PAS_3"/>
    <property type="match status" value="1"/>
</dbReference>
<evidence type="ECO:0000313" key="16">
    <source>
        <dbReference type="EMBL" id="QBP42668.1"/>
    </source>
</evidence>
<dbReference type="PRINTS" id="PR00344">
    <property type="entry name" value="BCTRLSENSOR"/>
</dbReference>
<evidence type="ECO:0000256" key="6">
    <source>
        <dbReference type="ARBA" id="ARBA00022777"/>
    </source>
</evidence>
<dbReference type="KEGG" id="panc:E2636_16610"/>
<evidence type="ECO:0000256" key="5">
    <source>
        <dbReference type="ARBA" id="ARBA00022741"/>
    </source>
</evidence>
<dbReference type="PROSITE" id="PS50924">
    <property type="entry name" value="MHYT"/>
    <property type="match status" value="1"/>
</dbReference>
<dbReference type="InterPro" id="IPR000160">
    <property type="entry name" value="GGDEF_dom"/>
</dbReference>
<feature type="transmembrane region" description="Helical" evidence="9">
    <location>
        <begin position="177"/>
        <end position="198"/>
    </location>
</feature>
<feature type="domain" description="PAS" evidence="11">
    <location>
        <begin position="378"/>
        <end position="447"/>
    </location>
</feature>
<feature type="transmembrane region" description="Helical" evidence="9">
    <location>
        <begin position="6"/>
        <end position="32"/>
    </location>
</feature>
<dbReference type="SUPFAM" id="SSF141868">
    <property type="entry name" value="EAL domain-like"/>
    <property type="match status" value="1"/>
</dbReference>
<evidence type="ECO:0000259" key="15">
    <source>
        <dbReference type="PROSITE" id="PS50924"/>
    </source>
</evidence>
<dbReference type="CDD" id="cd00082">
    <property type="entry name" value="HisKA"/>
    <property type="match status" value="1"/>
</dbReference>
<dbReference type="SMART" id="SM00086">
    <property type="entry name" value="PAC"/>
    <property type="match status" value="4"/>
</dbReference>
<dbReference type="InterPro" id="IPR029787">
    <property type="entry name" value="Nucleotide_cyclase"/>
</dbReference>
<proteinExistence type="predicted"/>
<dbReference type="Pfam" id="PF08448">
    <property type="entry name" value="PAS_4"/>
    <property type="match status" value="2"/>
</dbReference>
<dbReference type="EMBL" id="CP038015">
    <property type="protein sequence ID" value="QBP42668.1"/>
    <property type="molecule type" value="Genomic_DNA"/>
</dbReference>
<dbReference type="InterPro" id="IPR013656">
    <property type="entry name" value="PAS_4"/>
</dbReference>
<dbReference type="InterPro" id="IPR036890">
    <property type="entry name" value="HATPase_C_sf"/>
</dbReference>
<dbReference type="SMART" id="SM00388">
    <property type="entry name" value="HisKA"/>
    <property type="match status" value="1"/>
</dbReference>
<dbReference type="Pfam" id="PF00563">
    <property type="entry name" value="EAL"/>
    <property type="match status" value="1"/>
</dbReference>
<dbReference type="SUPFAM" id="SSF47384">
    <property type="entry name" value="Homodimeric domain of signal transducing histidine kinase"/>
    <property type="match status" value="1"/>
</dbReference>
<dbReference type="InterPro" id="IPR000700">
    <property type="entry name" value="PAS-assoc_C"/>
</dbReference>
<keyword evidence="6" id="KW-0418">Kinase</keyword>
<dbReference type="Proteomes" id="UP000294292">
    <property type="component" value="Chromosome"/>
</dbReference>
<dbReference type="CDD" id="cd01948">
    <property type="entry name" value="EAL"/>
    <property type="match status" value="1"/>
</dbReference>
<dbReference type="InterPro" id="IPR000014">
    <property type="entry name" value="PAS"/>
</dbReference>
<feature type="transmembrane region" description="Helical" evidence="9">
    <location>
        <begin position="44"/>
        <end position="69"/>
    </location>
</feature>
<comment type="catalytic activity">
    <reaction evidence="1">
        <text>ATP + protein L-histidine = ADP + protein N-phospho-L-histidine.</text>
        <dbReference type="EC" id="2.7.13.3"/>
    </reaction>
</comment>
<dbReference type="Pfam" id="PF00990">
    <property type="entry name" value="GGDEF"/>
    <property type="match status" value="1"/>
</dbReference>
<dbReference type="InterPro" id="IPR003661">
    <property type="entry name" value="HisK_dim/P_dom"/>
</dbReference>
<feature type="transmembrane region" description="Helical" evidence="9">
    <location>
        <begin position="108"/>
        <end position="126"/>
    </location>
</feature>
<evidence type="ECO:0000256" key="2">
    <source>
        <dbReference type="ARBA" id="ARBA00012438"/>
    </source>
</evidence>
<evidence type="ECO:0000259" key="12">
    <source>
        <dbReference type="PROSITE" id="PS50113"/>
    </source>
</evidence>
<feature type="transmembrane region" description="Helical" evidence="9">
    <location>
        <begin position="218"/>
        <end position="242"/>
    </location>
</feature>
<dbReference type="PANTHER" id="PTHR44757">
    <property type="entry name" value="DIGUANYLATE CYCLASE DGCP"/>
    <property type="match status" value="1"/>
</dbReference>
<dbReference type="PROSITE" id="PS50112">
    <property type="entry name" value="PAS"/>
    <property type="match status" value="3"/>
</dbReference>
<dbReference type="SMART" id="SM00267">
    <property type="entry name" value="GGDEF"/>
    <property type="match status" value="1"/>
</dbReference>
<dbReference type="GO" id="GO:0006355">
    <property type="term" value="P:regulation of DNA-templated transcription"/>
    <property type="evidence" value="ECO:0007669"/>
    <property type="project" value="InterPro"/>
</dbReference>
<dbReference type="InterPro" id="IPR013767">
    <property type="entry name" value="PAS_fold"/>
</dbReference>
<gene>
    <name evidence="16" type="ORF">E2636_16610</name>
</gene>
<dbReference type="NCBIfam" id="TIGR00254">
    <property type="entry name" value="GGDEF"/>
    <property type="match status" value="1"/>
</dbReference>
<dbReference type="Gene3D" id="3.30.450.20">
    <property type="entry name" value="PAS domain"/>
    <property type="match status" value="4"/>
</dbReference>
<evidence type="ECO:0000259" key="14">
    <source>
        <dbReference type="PROSITE" id="PS50887"/>
    </source>
</evidence>
<dbReference type="CDD" id="cd01949">
    <property type="entry name" value="GGDEF"/>
    <property type="match status" value="1"/>
</dbReference>
<dbReference type="GO" id="GO:0000155">
    <property type="term" value="F:phosphorelay sensor kinase activity"/>
    <property type="evidence" value="ECO:0007669"/>
    <property type="project" value="InterPro"/>
</dbReference>
<dbReference type="SMART" id="SM00052">
    <property type="entry name" value="EAL"/>
    <property type="match status" value="1"/>
</dbReference>
<feature type="domain" description="EAL" evidence="13">
    <location>
        <begin position="670"/>
        <end position="923"/>
    </location>
</feature>
<dbReference type="InterPro" id="IPR003594">
    <property type="entry name" value="HATPase_dom"/>
</dbReference>
<feature type="domain" description="PAC" evidence="12">
    <location>
        <begin position="451"/>
        <end position="501"/>
    </location>
</feature>
<dbReference type="SMART" id="SM00091">
    <property type="entry name" value="PAS"/>
    <property type="match status" value="3"/>
</dbReference>
<protein>
    <recommendedName>
        <fullName evidence="2">histidine kinase</fullName>
        <ecNumber evidence="2">2.7.13.3</ecNumber>
    </recommendedName>
</protein>
<keyword evidence="3" id="KW-0597">Phosphoprotein</keyword>
<evidence type="ECO:0000256" key="1">
    <source>
        <dbReference type="ARBA" id="ARBA00000085"/>
    </source>
</evidence>
<dbReference type="InterPro" id="IPR004358">
    <property type="entry name" value="Sig_transdc_His_kin-like_C"/>
</dbReference>
<keyword evidence="9" id="KW-0812">Transmembrane</keyword>
<dbReference type="Gene3D" id="3.30.70.270">
    <property type="match status" value="1"/>
</dbReference>
<dbReference type="CDD" id="cd00075">
    <property type="entry name" value="HATPase"/>
    <property type="match status" value="1"/>
</dbReference>
<feature type="domain" description="GGDEF" evidence="14">
    <location>
        <begin position="529"/>
        <end position="661"/>
    </location>
</feature>
<accession>A0A4P7A212</accession>
<dbReference type="InterPro" id="IPR001633">
    <property type="entry name" value="EAL_dom"/>
</dbReference>
<sequence length="1429" mass="161960">MEHTIAGDYILLVLLSVIVILLTSFTVFDVSARMFHVSKRKRGLWLIVGSLTMGGGIWALHFIGMLAYMPTTINYNIMTLSISFAITVFSSFITLLIVSQDKVSKNNFVFGCLLMSASLVGMHYIGMKSIHMNAAITYNPLILLLSVLIAFIPSVIFYKVIYDIRIKETILSMHTKLFSGILVGLSISVMHYTAMFGTEFTYHLNPVSTDFQTINASQLATFIGIGSIFMVILVIISSYLSVKFSNQTARLKVNEQYYKSLFKDNSEAIVLFDLKGHFEDYNKSVNEIFGYSFEELFHENFISFVIPEDQELSIQQFSLAAAGTVTTSDTSVLHKDGYQMDFRVKNIPVIVEGKVVGVFGIFNDITESKQAKEALIEAESKYRSLVEQSIMGVYIMQDEKIVYSNPRLEEILGYSQEELSVLQLKDYVYEEDIPIVTKNISNRMNKSIQSIRYEYRAIKKDGTMAYLEVHGSTARYRGENAVIGTIVDITDRKKAEETIQYMSYYDYLTGLPNSNFLTERLVELVQDHKEAAVLLLELDRLKTIKDTVGQETGNSLVLLASERIKQLLGDENLLTRWQEDKFVILLPDTDHERTTQIAKTILDVIAQPLKNIHHDVYVNPSIGISMYPNDSNTTETLLDMANSALHYAKKHGNNSYHFYTPDLDGKSRESLELEMELYRAIELDELTLHYQPQFHLSTGEYIGNEALIRWNHPKRGLVSPFHFIPLAEEIGLIIPIGEWVLKTACTQNKAWQMAGFPPIVVSVNLSARQFAQTNLVEVVERILAETKLDAKYLDLEITESMTMDVDRTISILQALKKVGVKISMDDFGTGYSSLSYLNKFPIDSLKIDQSFIRDCHLDQSNATIVKTIISMAHHLNIQVIAEGVETKEHLDFLQQNLCDAVQGYLLSKPIPAEKIEVQFLDLQNIISRFGLTIEFSHRLWLERELEITKQELQKTIRQQDGMTLKYKLKDGKLIHTMCDGELIYRMGLSPEKVVGKELAEIFPLEKAVKNEAFYRRAWQGEENVSYEGHESGIVYLATLRPVFRMGKVVEVIASCVDITERKRVEEALRYSEINYRLIAENTSDIITVVDKNGIVLYTSPSCEIVSGYSIDQLNGLSGFLYIYPDDLPLIENIFSEIMLTKTSNLVQYRIIHKNKSLINVEAKITPVLGDDGEIEHFIVVIRDITEQKKAEDHLRKWERLSVAGELAAGVAHEIRNPLTSIKGFLQLLDKSEIAAEYCDIMLKDVNQVESIINEFLALAKPEAALYKPTDLKGILAKVVTLIESEAHLKNIIIESKITIDHLFMNCDENKMKQVFLNIIINAIESMSYGGVVKVSMEKKDEESVIVLISDQGCGMTEDRVKKLGEPFYSNKEKGTGLGLMSSYKIIHEHKGEIFIESKINSGTIVEIKIPLIPDSKICKEARYTQQNSE</sequence>
<keyword evidence="17" id="KW-1185">Reference proteome</keyword>
<dbReference type="GO" id="GO:0005524">
    <property type="term" value="F:ATP binding"/>
    <property type="evidence" value="ECO:0007669"/>
    <property type="project" value="UniProtKB-KW"/>
</dbReference>
<dbReference type="CDD" id="cd00130">
    <property type="entry name" value="PAS"/>
    <property type="match status" value="3"/>
</dbReference>
<dbReference type="Pfam" id="PF03707">
    <property type="entry name" value="MHYT"/>
    <property type="match status" value="2"/>
</dbReference>
<dbReference type="InterPro" id="IPR043128">
    <property type="entry name" value="Rev_trsase/Diguanyl_cyclase"/>
</dbReference>
<dbReference type="OrthoDB" id="2624050at2"/>
<dbReference type="SMART" id="SM00387">
    <property type="entry name" value="HATPase_c"/>
    <property type="match status" value="1"/>
</dbReference>
<dbReference type="PANTHER" id="PTHR44757:SF2">
    <property type="entry name" value="BIOFILM ARCHITECTURE MAINTENANCE PROTEIN MBAA"/>
    <property type="match status" value="1"/>
</dbReference>
<dbReference type="Gene3D" id="3.30.565.10">
    <property type="entry name" value="Histidine kinase-like ATPase, C-terminal domain"/>
    <property type="match status" value="1"/>
</dbReference>
<name>A0A4P7A212_9BACL</name>
<evidence type="ECO:0000256" key="8">
    <source>
        <dbReference type="ARBA" id="ARBA00023012"/>
    </source>
</evidence>
<dbReference type="Gene3D" id="1.10.287.130">
    <property type="match status" value="1"/>
</dbReference>
<dbReference type="Pfam" id="PF02518">
    <property type="entry name" value="HATPase_c"/>
    <property type="match status" value="1"/>
</dbReference>
<dbReference type="InterPro" id="IPR005330">
    <property type="entry name" value="MHYT_dom"/>
</dbReference>
<dbReference type="Gene3D" id="3.20.20.450">
    <property type="entry name" value="EAL domain"/>
    <property type="match status" value="1"/>
</dbReference>
<dbReference type="NCBIfam" id="TIGR00229">
    <property type="entry name" value="sensory_box"/>
    <property type="match status" value="4"/>
</dbReference>
<reference evidence="16 17" key="1">
    <citation type="submission" date="2019-03" db="EMBL/GenBank/DDBJ databases">
        <title>Complete genome sequence of Paenisporosarcina antarctica CGMCC 1.6503T.</title>
        <authorList>
            <person name="Rong J.-C."/>
            <person name="Chi N.-Y."/>
            <person name="Zhang Q.-F."/>
        </authorList>
    </citation>
    <scope>NUCLEOTIDE SEQUENCE [LARGE SCALE GENOMIC DNA]</scope>
    <source>
        <strain evidence="16 17">CGMCC 1.6503</strain>
    </source>
</reference>
<feature type="domain" description="PAS" evidence="11">
    <location>
        <begin position="1071"/>
        <end position="1141"/>
    </location>
</feature>
<keyword evidence="9" id="KW-0472">Membrane</keyword>
<feature type="domain" description="PAS" evidence="11">
    <location>
        <begin position="254"/>
        <end position="324"/>
    </location>
</feature>
<feature type="transmembrane region" description="Helical" evidence="9">
    <location>
        <begin position="138"/>
        <end position="157"/>
    </location>
</feature>
<feature type="transmembrane region" description="Helical" evidence="9">
    <location>
        <begin position="75"/>
        <end position="96"/>
    </location>
</feature>
<dbReference type="FunFam" id="3.20.20.450:FF:000001">
    <property type="entry name" value="Cyclic di-GMP phosphodiesterase yahA"/>
    <property type="match status" value="1"/>
</dbReference>
<feature type="domain" description="PAC" evidence="12">
    <location>
        <begin position="1144"/>
        <end position="1196"/>
    </location>
</feature>
<dbReference type="InterPro" id="IPR035919">
    <property type="entry name" value="EAL_sf"/>
</dbReference>
<evidence type="ECO:0000256" key="7">
    <source>
        <dbReference type="ARBA" id="ARBA00022840"/>
    </source>
</evidence>
<dbReference type="InterPro" id="IPR001610">
    <property type="entry name" value="PAC"/>
</dbReference>
<evidence type="ECO:0000256" key="9">
    <source>
        <dbReference type="PROSITE-ProRule" id="PRU00244"/>
    </source>
</evidence>
<dbReference type="InterPro" id="IPR035965">
    <property type="entry name" value="PAS-like_dom_sf"/>
</dbReference>
<keyword evidence="8" id="KW-0902">Two-component regulatory system</keyword>
<evidence type="ECO:0000259" key="11">
    <source>
        <dbReference type="PROSITE" id="PS50112"/>
    </source>
</evidence>
<dbReference type="PROSITE" id="PS50887">
    <property type="entry name" value="GGDEF"/>
    <property type="match status" value="1"/>
</dbReference>
<dbReference type="InterPro" id="IPR052155">
    <property type="entry name" value="Biofilm_reg_signaling"/>
</dbReference>